<feature type="chain" id="PRO_5005658737" evidence="2">
    <location>
        <begin position="24"/>
        <end position="258"/>
    </location>
</feature>
<keyword evidence="4" id="KW-1185">Reference proteome</keyword>
<dbReference type="RefSeq" id="WP_011746012.1">
    <property type="nucleotide sequence ID" value="NC_008639.1"/>
</dbReference>
<gene>
    <name evidence="3" type="ordered locus">Cpha266_2219</name>
</gene>
<dbReference type="Proteomes" id="UP000008701">
    <property type="component" value="Chromosome"/>
</dbReference>
<feature type="coiled-coil region" evidence="1">
    <location>
        <begin position="202"/>
        <end position="256"/>
    </location>
</feature>
<reference evidence="3 4" key="1">
    <citation type="submission" date="2006-12" db="EMBL/GenBank/DDBJ databases">
        <title>Complete sequence of Chlorobium phaeobacteroides DSM 266.</title>
        <authorList>
            <consortium name="US DOE Joint Genome Institute"/>
            <person name="Copeland A."/>
            <person name="Lucas S."/>
            <person name="Lapidus A."/>
            <person name="Barry K."/>
            <person name="Detter J.C."/>
            <person name="Glavina del Rio T."/>
            <person name="Hammon N."/>
            <person name="Israni S."/>
            <person name="Pitluck S."/>
            <person name="Goltsman E."/>
            <person name="Schmutz J."/>
            <person name="Larimer F."/>
            <person name="Land M."/>
            <person name="Hauser L."/>
            <person name="Mikhailova N."/>
            <person name="Li T."/>
            <person name="Overmann J."/>
            <person name="Bryant D.A."/>
            <person name="Richardson P."/>
        </authorList>
    </citation>
    <scope>NUCLEOTIDE SEQUENCE [LARGE SCALE GENOMIC DNA]</scope>
    <source>
        <strain evidence="3 4">DSM 266</strain>
    </source>
</reference>
<dbReference type="EMBL" id="CP000492">
    <property type="protein sequence ID" value="ABL66217.1"/>
    <property type="molecule type" value="Genomic_DNA"/>
</dbReference>
<evidence type="ECO:0000313" key="4">
    <source>
        <dbReference type="Proteomes" id="UP000008701"/>
    </source>
</evidence>
<evidence type="ECO:0000313" key="3">
    <source>
        <dbReference type="EMBL" id="ABL66217.1"/>
    </source>
</evidence>
<evidence type="ECO:0000256" key="1">
    <source>
        <dbReference type="SAM" id="Coils"/>
    </source>
</evidence>
<evidence type="ECO:0000256" key="2">
    <source>
        <dbReference type="SAM" id="SignalP"/>
    </source>
</evidence>
<accession>A1BIJ0</accession>
<dbReference type="HOGENOM" id="CLU_1076442_0_0_10"/>
<proteinExistence type="predicted"/>
<dbReference type="STRING" id="290317.Cpha266_2219"/>
<dbReference type="KEGG" id="cph:Cpha266_2219"/>
<dbReference type="AlphaFoldDB" id="A1BIJ0"/>
<dbReference type="Gene3D" id="6.10.250.1010">
    <property type="match status" value="1"/>
</dbReference>
<protein>
    <submittedName>
        <fullName evidence="3">Uncharacterized protein</fullName>
    </submittedName>
</protein>
<name>A1BIJ0_CHLPD</name>
<feature type="coiled-coil region" evidence="1">
    <location>
        <begin position="135"/>
        <end position="176"/>
    </location>
</feature>
<keyword evidence="2" id="KW-0732">Signal</keyword>
<keyword evidence="1" id="KW-0175">Coiled coil</keyword>
<feature type="signal peptide" evidence="2">
    <location>
        <begin position="1"/>
        <end position="23"/>
    </location>
</feature>
<sequence length="258" mass="29428" precursor="true">MMKLVKMAMLVAVMVGTGTVVQATQPPSAEYGSKTDYRPDDVKEIDEKVASITREFFVDLENDYGIKLNPKQESLVASRIENVLKGIEIGNLERGLRLVRIPEDQIKSIIAEFQKKIPSFRKYLDQKGQEIMMAYRDTKEEELKIDKRLQELEAQEEKLLKEIAGLKAKLADDKAKLADDKAKLADDKAKLADDKAKLADDKAKLADDKAKLADDKAKLAENEELHMVLQETQMILQRLIQQEEQLKKEKQRGMKRRS</sequence>
<organism evidence="3 4">
    <name type="scientific">Chlorobium phaeobacteroides (strain DSM 266 / SMG 266 / 2430)</name>
    <dbReference type="NCBI Taxonomy" id="290317"/>
    <lineage>
        <taxon>Bacteria</taxon>
        <taxon>Pseudomonadati</taxon>
        <taxon>Chlorobiota</taxon>
        <taxon>Chlorobiia</taxon>
        <taxon>Chlorobiales</taxon>
        <taxon>Chlorobiaceae</taxon>
        <taxon>Chlorobium/Pelodictyon group</taxon>
        <taxon>Chlorobium</taxon>
    </lineage>
</organism>